<protein>
    <submittedName>
        <fullName evidence="2">Uncharacterized protein</fullName>
    </submittedName>
</protein>
<geneLocation type="plasmid" evidence="3">
    <name>cbm2636_mp</name>
</geneLocation>
<organism evidence="2 3">
    <name type="scientific">Cupriavidus taiwanensis</name>
    <dbReference type="NCBI Taxonomy" id="164546"/>
    <lineage>
        <taxon>Bacteria</taxon>
        <taxon>Pseudomonadati</taxon>
        <taxon>Pseudomonadota</taxon>
        <taxon>Betaproteobacteria</taxon>
        <taxon>Burkholderiales</taxon>
        <taxon>Burkholderiaceae</taxon>
        <taxon>Cupriavidus</taxon>
    </lineage>
</organism>
<sequence>MSCVGISVFRRITGRFAIIPIPEQCIGDLSLYPILVNHHNPLHRNTQAHCLCRAPMPCHRSQANAPQPPAPPLPQRQPGRDRRAWPSIR</sequence>
<feature type="compositionally biased region" description="Basic and acidic residues" evidence="1">
    <location>
        <begin position="78"/>
        <end position="89"/>
    </location>
</feature>
<name>A0A375D8Z7_9BURK</name>
<dbReference type="EMBL" id="LT984814">
    <property type="protein sequence ID" value="SPD68065.1"/>
    <property type="molecule type" value="Genomic_DNA"/>
</dbReference>
<dbReference type="AlphaFoldDB" id="A0A375D8Z7"/>
<keyword evidence="2" id="KW-0614">Plasmid</keyword>
<feature type="region of interest" description="Disordered" evidence="1">
    <location>
        <begin position="60"/>
        <end position="89"/>
    </location>
</feature>
<reference evidence="2 3" key="1">
    <citation type="submission" date="2018-01" db="EMBL/GenBank/DDBJ databases">
        <authorList>
            <person name="Clerissi C."/>
        </authorList>
    </citation>
    <scope>NUCLEOTIDE SEQUENCE [LARGE SCALE GENOMIC DNA]</scope>
    <source>
        <strain evidence="2">Cupriavidus taiwanensis SWF 66322</strain>
        <plasmid evidence="3">cbm2636_mp</plasmid>
    </source>
</reference>
<evidence type="ECO:0000313" key="2">
    <source>
        <dbReference type="EMBL" id="SPD68065.1"/>
    </source>
</evidence>
<accession>A0A375D8Z7</accession>
<feature type="compositionally biased region" description="Pro residues" evidence="1">
    <location>
        <begin position="66"/>
        <end position="75"/>
    </location>
</feature>
<proteinExistence type="predicted"/>
<evidence type="ECO:0000313" key="3">
    <source>
        <dbReference type="Proteomes" id="UP000254259"/>
    </source>
</evidence>
<dbReference type="Proteomes" id="UP000254259">
    <property type="component" value="Plasmid CBM2636_mp"/>
</dbReference>
<gene>
    <name evidence="2" type="ORF">CBM2636_MP20915</name>
</gene>
<evidence type="ECO:0000256" key="1">
    <source>
        <dbReference type="SAM" id="MobiDB-lite"/>
    </source>
</evidence>